<evidence type="ECO:0000256" key="2">
    <source>
        <dbReference type="ARBA" id="ARBA00012438"/>
    </source>
</evidence>
<dbReference type="GO" id="GO:0004673">
    <property type="term" value="F:protein histidine kinase activity"/>
    <property type="evidence" value="ECO:0007669"/>
    <property type="project" value="UniProtKB-EC"/>
</dbReference>
<comment type="caution">
    <text evidence="8">The sequence shown here is derived from an EMBL/GenBank/DDBJ whole genome shotgun (WGS) entry which is preliminary data.</text>
</comment>
<evidence type="ECO:0000256" key="1">
    <source>
        <dbReference type="ARBA" id="ARBA00000085"/>
    </source>
</evidence>
<accession>A0A6L8MJM8</accession>
<keyword evidence="6" id="KW-0067">ATP-binding</keyword>
<dbReference type="InterPro" id="IPR050980">
    <property type="entry name" value="2C_sensor_his_kinase"/>
</dbReference>
<dbReference type="SUPFAM" id="SSF55874">
    <property type="entry name" value="ATPase domain of HSP90 chaperone/DNA topoisomerase II/histidine kinase"/>
    <property type="match status" value="1"/>
</dbReference>
<reference evidence="8 9" key="1">
    <citation type="submission" date="2019-12" db="EMBL/GenBank/DDBJ databases">
        <title>Novel species isolated from a subtropical stream in China.</title>
        <authorList>
            <person name="Lu H."/>
        </authorList>
    </citation>
    <scope>NUCLEOTIDE SEQUENCE [LARGE SCALE GENOMIC DNA]</scope>
    <source>
        <strain evidence="8 9">FT50W</strain>
    </source>
</reference>
<name>A0A6L8MJM8_9BURK</name>
<protein>
    <recommendedName>
        <fullName evidence="2">histidine kinase</fullName>
        <ecNumber evidence="2">2.7.13.3</ecNumber>
    </recommendedName>
</protein>
<proteinExistence type="predicted"/>
<comment type="catalytic activity">
    <reaction evidence="1">
        <text>ATP + protein L-histidine = ADP + protein N-phospho-L-histidine.</text>
        <dbReference type="EC" id="2.7.13.3"/>
    </reaction>
</comment>
<dbReference type="PROSITE" id="PS50109">
    <property type="entry name" value="HIS_KIN"/>
    <property type="match status" value="1"/>
</dbReference>
<dbReference type="GO" id="GO:0005524">
    <property type="term" value="F:ATP binding"/>
    <property type="evidence" value="ECO:0007669"/>
    <property type="project" value="UniProtKB-KW"/>
</dbReference>
<evidence type="ECO:0000256" key="5">
    <source>
        <dbReference type="ARBA" id="ARBA00022777"/>
    </source>
</evidence>
<dbReference type="InterPro" id="IPR036890">
    <property type="entry name" value="HATPase_C_sf"/>
</dbReference>
<evidence type="ECO:0000259" key="7">
    <source>
        <dbReference type="PROSITE" id="PS50109"/>
    </source>
</evidence>
<dbReference type="Gene3D" id="3.30.565.10">
    <property type="entry name" value="Histidine kinase-like ATPase, C-terminal domain"/>
    <property type="match status" value="1"/>
</dbReference>
<dbReference type="PANTHER" id="PTHR44936">
    <property type="entry name" value="SENSOR PROTEIN CREC"/>
    <property type="match status" value="1"/>
</dbReference>
<evidence type="ECO:0000256" key="3">
    <source>
        <dbReference type="ARBA" id="ARBA00022679"/>
    </source>
</evidence>
<dbReference type="AlphaFoldDB" id="A0A6L8MJM8"/>
<evidence type="ECO:0000313" key="9">
    <source>
        <dbReference type="Proteomes" id="UP000474565"/>
    </source>
</evidence>
<dbReference type="SMART" id="SM00387">
    <property type="entry name" value="HATPase_c"/>
    <property type="match status" value="1"/>
</dbReference>
<dbReference type="Pfam" id="PF02518">
    <property type="entry name" value="HATPase_c"/>
    <property type="match status" value="1"/>
</dbReference>
<dbReference type="PANTHER" id="PTHR44936:SF10">
    <property type="entry name" value="SENSOR PROTEIN RSTB"/>
    <property type="match status" value="1"/>
</dbReference>
<keyword evidence="4" id="KW-0547">Nucleotide-binding</keyword>
<keyword evidence="3" id="KW-0808">Transferase</keyword>
<evidence type="ECO:0000256" key="4">
    <source>
        <dbReference type="ARBA" id="ARBA00022741"/>
    </source>
</evidence>
<sequence length="376" mass="39640">MHDFLSNNRIELARRCRVKVGERVGRSATEAQLKDGIPLFLQQLIQTLQIEQTPTPMDSRRISGPAGGGIAVSEVGVSATQHGKDLWGLGLTVDQVVHDYGDLCQSITDLAVERDAPFTVDEFRTLNRCLDNAIADAVTAFGFQRDLVQADASALESSKRMGFLAHELRNLLGTASLAFSAAKAGNLSLGGATGSILERSLSGLEKLISSSLEDVRAMRSKAAAASVFSLADFITEIFAAASLSAKQHGCTLRAPQVDPALALHGTRDLLIAAVANLLQNAFKFTRPGTEVMLTAVAAGDRILIAVADQCGGLASGVAETMFLPFSQSGADRTGIGLGLTIAKQSVASNKGELTVRNVAGHGCVFTIDLPRNQLPT</sequence>
<gene>
    <name evidence="8" type="ORF">GTP44_01195</name>
</gene>
<dbReference type="InterPro" id="IPR004358">
    <property type="entry name" value="Sig_transdc_His_kin-like_C"/>
</dbReference>
<keyword evidence="5 8" id="KW-0418">Kinase</keyword>
<feature type="domain" description="Histidine kinase" evidence="7">
    <location>
        <begin position="163"/>
        <end position="373"/>
    </location>
</feature>
<organism evidence="8 9">
    <name type="scientific">Duganella lactea</name>
    <dbReference type="NCBI Taxonomy" id="2692173"/>
    <lineage>
        <taxon>Bacteria</taxon>
        <taxon>Pseudomonadati</taxon>
        <taxon>Pseudomonadota</taxon>
        <taxon>Betaproteobacteria</taxon>
        <taxon>Burkholderiales</taxon>
        <taxon>Oxalobacteraceae</taxon>
        <taxon>Telluria group</taxon>
        <taxon>Duganella</taxon>
    </lineage>
</organism>
<dbReference type="InterPro" id="IPR003594">
    <property type="entry name" value="HATPase_dom"/>
</dbReference>
<dbReference type="PRINTS" id="PR00344">
    <property type="entry name" value="BCTRLSENSOR"/>
</dbReference>
<dbReference type="EC" id="2.7.13.3" evidence="2"/>
<dbReference type="EMBL" id="WWCP01000001">
    <property type="protein sequence ID" value="MYM80575.1"/>
    <property type="molecule type" value="Genomic_DNA"/>
</dbReference>
<evidence type="ECO:0000256" key="6">
    <source>
        <dbReference type="ARBA" id="ARBA00022840"/>
    </source>
</evidence>
<dbReference type="InterPro" id="IPR005467">
    <property type="entry name" value="His_kinase_dom"/>
</dbReference>
<evidence type="ECO:0000313" key="8">
    <source>
        <dbReference type="EMBL" id="MYM80575.1"/>
    </source>
</evidence>
<dbReference type="Proteomes" id="UP000474565">
    <property type="component" value="Unassembled WGS sequence"/>
</dbReference>